<accession>A0A1G2G880</accession>
<protein>
    <submittedName>
        <fullName evidence="1">Uncharacterized protein</fullName>
    </submittedName>
</protein>
<organism evidence="1 2">
    <name type="scientific">Candidatus Ryanbacteria bacterium RIFCSPHIGHO2_01_FULL_48_27</name>
    <dbReference type="NCBI Taxonomy" id="1802115"/>
    <lineage>
        <taxon>Bacteria</taxon>
        <taxon>Candidatus Ryaniibacteriota</taxon>
    </lineage>
</organism>
<dbReference type="AlphaFoldDB" id="A0A1G2G880"/>
<dbReference type="EMBL" id="MHNL01000001">
    <property type="protein sequence ID" value="OGZ46101.1"/>
    <property type="molecule type" value="Genomic_DNA"/>
</dbReference>
<reference evidence="1 2" key="1">
    <citation type="journal article" date="2016" name="Nat. Commun.">
        <title>Thousands of microbial genomes shed light on interconnected biogeochemical processes in an aquifer system.</title>
        <authorList>
            <person name="Anantharaman K."/>
            <person name="Brown C.T."/>
            <person name="Hug L.A."/>
            <person name="Sharon I."/>
            <person name="Castelle C.J."/>
            <person name="Probst A.J."/>
            <person name="Thomas B.C."/>
            <person name="Singh A."/>
            <person name="Wilkins M.J."/>
            <person name="Karaoz U."/>
            <person name="Brodie E.L."/>
            <person name="Williams K.H."/>
            <person name="Hubbard S.S."/>
            <person name="Banfield J.F."/>
        </authorList>
    </citation>
    <scope>NUCLEOTIDE SEQUENCE [LARGE SCALE GENOMIC DNA]</scope>
</reference>
<proteinExistence type="predicted"/>
<evidence type="ECO:0000313" key="2">
    <source>
        <dbReference type="Proteomes" id="UP000177785"/>
    </source>
</evidence>
<dbReference type="Proteomes" id="UP000177785">
    <property type="component" value="Unassembled WGS sequence"/>
</dbReference>
<gene>
    <name evidence="1" type="ORF">A2756_05800</name>
</gene>
<sequence>MISREIKSLVVEVAGAVGERERQKATKDPELCLVAMLQFIKKRLNNPSAMLESTIESSFFDGYQEEARQLLRGGHPKKRQQS</sequence>
<evidence type="ECO:0000313" key="1">
    <source>
        <dbReference type="EMBL" id="OGZ46101.1"/>
    </source>
</evidence>
<dbReference type="STRING" id="1802115.A2756_05800"/>
<comment type="caution">
    <text evidence="1">The sequence shown here is derived from an EMBL/GenBank/DDBJ whole genome shotgun (WGS) entry which is preliminary data.</text>
</comment>
<name>A0A1G2G880_9BACT</name>